<comment type="caution">
    <text evidence="1">The sequence shown here is derived from an EMBL/GenBank/DDBJ whole genome shotgun (WGS) entry which is preliminary data.</text>
</comment>
<evidence type="ECO:0000313" key="1">
    <source>
        <dbReference type="EMBL" id="MCM3734990.1"/>
    </source>
</evidence>
<protein>
    <submittedName>
        <fullName evidence="1">Urocanate hydratase</fullName>
        <ecNumber evidence="1">4.2.1.49</ecNumber>
    </submittedName>
</protein>
<organism evidence="1 2">
    <name type="scientific">Bacillus cytotoxicus</name>
    <dbReference type="NCBI Taxonomy" id="580165"/>
    <lineage>
        <taxon>Bacteria</taxon>
        <taxon>Bacillati</taxon>
        <taxon>Bacillota</taxon>
        <taxon>Bacilli</taxon>
        <taxon>Bacillales</taxon>
        <taxon>Bacillaceae</taxon>
        <taxon>Bacillus</taxon>
        <taxon>Bacillus cereus group</taxon>
    </lineage>
</organism>
<keyword evidence="1" id="KW-0456">Lyase</keyword>
<dbReference type="Proteomes" id="UP001202289">
    <property type="component" value="Unassembled WGS sequence"/>
</dbReference>
<reference evidence="1" key="1">
    <citation type="submission" date="2022-05" db="EMBL/GenBank/DDBJ databases">
        <title>Comparative Genomics of Spacecraft Associated Microbes.</title>
        <authorList>
            <person name="Tran M.T."/>
            <person name="Wright A."/>
            <person name="Seuylemezian A."/>
            <person name="Eisen J."/>
            <person name="Coil D."/>
        </authorList>
    </citation>
    <scope>NUCLEOTIDE SEQUENCE</scope>
    <source>
        <strain evidence="1">FAIRING 10M-2.2</strain>
    </source>
</reference>
<sequence length="552" mass="60679">MENVKQTIRAPRGTELHAKGWVQEAALRMLMNNLDPEVAEKPEELVVYGGIGRAARNWDSYHAIVESLKNLESDETLLVQSGKPVAIFKSHEDAPRVLLANSNLVPKWANWEHFRELDQKGLMMYGQMTAGSWIYIGTQGILQGTYETFGEAARRHFGGTLNGTLTITAGLGGMGGAQPLAVTMNGGVVIAIDVDKHSIDRRIEKKYCDMYTESLEEALAIAKEYKEKKEPISIGLLGNAAEVLPYIVKRGITPDLVTDQTSAHDPLNGYVPVGYSLEEAATLRQEDPDRYVQLSKESMKKHVEAMLAMQKNGAITFDYGNNIRQVAYDEGLKNAFDFPGFVPAFIRPLFCEGKGPFRWVALSGDPEDIYKTDEVILREFADNEHLCNWIRMARDQVEFQGLPSRICWLGYGERAKFGRIINEMVAKGELSAPIVIGRDHLDCGSVASPNRETEAMKDGSDAVADWPILNALINSVNGASWVSVHHGGGVGMGYSLHAGMVIVADGTEAAAKRIERVLTSDPGMGVVRHVDAGYDLAVQTAKEKGVNIPMMK</sequence>
<evidence type="ECO:0000313" key="2">
    <source>
        <dbReference type="Proteomes" id="UP001202289"/>
    </source>
</evidence>
<dbReference type="EMBL" id="JAMBOP010000003">
    <property type="protein sequence ID" value="MCM3734990.1"/>
    <property type="molecule type" value="Genomic_DNA"/>
</dbReference>
<accession>A0ACC6A295</accession>
<keyword evidence="2" id="KW-1185">Reference proteome</keyword>
<dbReference type="EC" id="4.2.1.49" evidence="1"/>
<gene>
    <name evidence="1" type="primary">hutU</name>
    <name evidence="1" type="ORF">M3215_03960</name>
</gene>
<proteinExistence type="predicted"/>
<name>A0ACC6A295_9BACI</name>